<proteinExistence type="predicted"/>
<reference evidence="1" key="1">
    <citation type="submission" date="2023-07" db="EMBL/GenBank/DDBJ databases">
        <authorList>
            <consortium name="CYATHOMIX"/>
        </authorList>
    </citation>
    <scope>NUCLEOTIDE SEQUENCE</scope>
    <source>
        <strain evidence="1">N/A</strain>
    </source>
</reference>
<protein>
    <submittedName>
        <fullName evidence="1">Uncharacterized protein</fullName>
    </submittedName>
</protein>
<sequence>MLLLTSNYCAFSRIRHVAHQQIRRCSSGVLVSWRNRFQRLQRALQKGTYLAPGCLFETLQWPGKAIFET</sequence>
<dbReference type="Proteomes" id="UP001176961">
    <property type="component" value="Unassembled WGS sequence"/>
</dbReference>
<dbReference type="AlphaFoldDB" id="A0AA36DTD0"/>
<dbReference type="EMBL" id="CATQJL010000112">
    <property type="protein sequence ID" value="CAJ0593043.1"/>
    <property type="molecule type" value="Genomic_DNA"/>
</dbReference>
<evidence type="ECO:0000313" key="2">
    <source>
        <dbReference type="Proteomes" id="UP001176961"/>
    </source>
</evidence>
<keyword evidence="2" id="KW-1185">Reference proteome</keyword>
<gene>
    <name evidence="1" type="ORF">CYNAS_LOCUS5026</name>
</gene>
<accession>A0AA36DTD0</accession>
<organism evidence="1 2">
    <name type="scientific">Cylicocyclus nassatus</name>
    <name type="common">Nematode worm</name>
    <dbReference type="NCBI Taxonomy" id="53992"/>
    <lineage>
        <taxon>Eukaryota</taxon>
        <taxon>Metazoa</taxon>
        <taxon>Ecdysozoa</taxon>
        <taxon>Nematoda</taxon>
        <taxon>Chromadorea</taxon>
        <taxon>Rhabditida</taxon>
        <taxon>Rhabditina</taxon>
        <taxon>Rhabditomorpha</taxon>
        <taxon>Strongyloidea</taxon>
        <taxon>Strongylidae</taxon>
        <taxon>Cylicocyclus</taxon>
    </lineage>
</organism>
<evidence type="ECO:0000313" key="1">
    <source>
        <dbReference type="EMBL" id="CAJ0593043.1"/>
    </source>
</evidence>
<name>A0AA36DTD0_CYLNA</name>
<comment type="caution">
    <text evidence="1">The sequence shown here is derived from an EMBL/GenBank/DDBJ whole genome shotgun (WGS) entry which is preliminary data.</text>
</comment>